<protein>
    <submittedName>
        <fullName evidence="1">Uncharacterized protein</fullName>
    </submittedName>
</protein>
<reference evidence="1 2" key="1">
    <citation type="journal article" date="2022" name="bioRxiv">
        <title>Genomics of Preaxostyla Flagellates Illuminates Evolutionary Transitions and the Path Towards Mitochondrial Loss.</title>
        <authorList>
            <person name="Novak L.V.F."/>
            <person name="Treitli S.C."/>
            <person name="Pyrih J."/>
            <person name="Halakuc P."/>
            <person name="Pipaliya S.V."/>
            <person name="Vacek V."/>
            <person name="Brzon O."/>
            <person name="Soukal P."/>
            <person name="Eme L."/>
            <person name="Dacks J.B."/>
            <person name="Karnkowska A."/>
            <person name="Elias M."/>
            <person name="Hampl V."/>
        </authorList>
    </citation>
    <scope>NUCLEOTIDE SEQUENCE [LARGE SCALE GENOMIC DNA]</scope>
    <source>
        <strain evidence="1">NAU3</strain>
        <tissue evidence="1">Gut</tissue>
    </source>
</reference>
<accession>A0ABQ9YCW8</accession>
<dbReference type="Gene3D" id="1.25.10.10">
    <property type="entry name" value="Leucine-rich Repeat Variant"/>
    <property type="match status" value="1"/>
</dbReference>
<sequence>MDFKQHVAQKSQNPYVLNRPIYAELMPNWDGKELKSVQEQAVVFLSLVATLKSQPALDASLETKAVTLLKYLSYLNPSTVDAFLRSFAADPDDLLTDFVQSIGVLISSPNRAIAKATMEMFNNLFLCCSAKVRLALVKADVIPQLIMTLNPQSLSFAEAVDIHTWLIQIIANSVWLSTPSALRYLEIEDGDEQQAVHETVLRQVMAPSEQYIRHLCVNRYSIVDGDQSKLFLELFANLLQISPYYQPTMNFVVNMPVVFTIPSCLTLFGHEKTIWSFLTSMVNAQREWNKTRGEERQMGKTVHVMLEMEGIEDVIEEKLQNDANIFGRWIVDKSIEWNNLQGMNLPERE</sequence>
<proteinExistence type="predicted"/>
<dbReference type="EMBL" id="JARBJD010000015">
    <property type="protein sequence ID" value="KAK2961560.1"/>
    <property type="molecule type" value="Genomic_DNA"/>
</dbReference>
<comment type="caution">
    <text evidence="1">The sequence shown here is derived from an EMBL/GenBank/DDBJ whole genome shotgun (WGS) entry which is preliminary data.</text>
</comment>
<evidence type="ECO:0000313" key="1">
    <source>
        <dbReference type="EMBL" id="KAK2961560.1"/>
    </source>
</evidence>
<evidence type="ECO:0000313" key="2">
    <source>
        <dbReference type="Proteomes" id="UP001281761"/>
    </source>
</evidence>
<keyword evidence="2" id="KW-1185">Reference proteome</keyword>
<gene>
    <name evidence="1" type="ORF">BLNAU_3358</name>
</gene>
<dbReference type="InterPro" id="IPR011989">
    <property type="entry name" value="ARM-like"/>
</dbReference>
<name>A0ABQ9YCW8_9EUKA</name>
<organism evidence="1 2">
    <name type="scientific">Blattamonas nauphoetae</name>
    <dbReference type="NCBI Taxonomy" id="2049346"/>
    <lineage>
        <taxon>Eukaryota</taxon>
        <taxon>Metamonada</taxon>
        <taxon>Preaxostyla</taxon>
        <taxon>Oxymonadida</taxon>
        <taxon>Blattamonas</taxon>
    </lineage>
</organism>
<dbReference type="Proteomes" id="UP001281761">
    <property type="component" value="Unassembled WGS sequence"/>
</dbReference>